<keyword evidence="3" id="KW-0560">Oxidoreductase</keyword>
<keyword evidence="6" id="KW-1185">Reference proteome</keyword>
<evidence type="ECO:0000259" key="4">
    <source>
        <dbReference type="Pfam" id="PF00881"/>
    </source>
</evidence>
<dbReference type="InterPro" id="IPR029479">
    <property type="entry name" value="Nitroreductase"/>
</dbReference>
<keyword evidence="1" id="KW-0285">Flavoprotein</keyword>
<dbReference type="EMBL" id="WNZX01000002">
    <property type="protein sequence ID" value="MUG69891.1"/>
    <property type="molecule type" value="Genomic_DNA"/>
</dbReference>
<sequence length="258" mass="29509">MTEALNHKDYDLLLDLVKTRSSVRSLKSDPLPEGSVEKIIEAGHWAMSGANSQPWEFIVVRDRETKLAIQEAYKEVNIDYAYWMEQQRIPELRHPSFHLKGDPYEQIEHIKSRAKWADAPELIVVIGDGRRQWGTVMAGHTFGRDQSHLTDGLANCCQIMHLAAASLGLGTQWITIHIQEPYRRILNIPDIYTIYLIIPVGFPAVEAKKGVRRDIEDMIHYDMYDPGKFISNEGILDYLAGLRGKTLEKYRVSYGEGK</sequence>
<evidence type="ECO:0000256" key="2">
    <source>
        <dbReference type="ARBA" id="ARBA00022643"/>
    </source>
</evidence>
<dbReference type="SUPFAM" id="SSF55469">
    <property type="entry name" value="FMN-dependent nitroreductase-like"/>
    <property type="match status" value="1"/>
</dbReference>
<dbReference type="Gene3D" id="3.40.109.10">
    <property type="entry name" value="NADH Oxidase"/>
    <property type="match status" value="1"/>
</dbReference>
<dbReference type="AlphaFoldDB" id="A0A7X2Z7U5"/>
<evidence type="ECO:0000256" key="1">
    <source>
        <dbReference type="ARBA" id="ARBA00022630"/>
    </source>
</evidence>
<dbReference type="InterPro" id="IPR000415">
    <property type="entry name" value="Nitroreductase-like"/>
</dbReference>
<comment type="caution">
    <text evidence="5">The sequence shown here is derived from an EMBL/GenBank/DDBJ whole genome shotgun (WGS) entry which is preliminary data.</text>
</comment>
<proteinExistence type="predicted"/>
<reference evidence="5 6" key="1">
    <citation type="submission" date="2019-11" db="EMBL/GenBank/DDBJ databases">
        <title>Draft genome sequences of five Paenibacillus species of dairy origin.</title>
        <authorList>
            <person name="Olajide A.M."/>
            <person name="Chen S."/>
            <person name="Lapointe G."/>
        </authorList>
    </citation>
    <scope>NUCLEOTIDE SEQUENCE [LARGE SCALE GENOMIC DNA]</scope>
    <source>
        <strain evidence="5 6">2CS3</strain>
    </source>
</reference>
<dbReference type="InterPro" id="IPR050627">
    <property type="entry name" value="Nitroreductase/BluB"/>
</dbReference>
<name>A0A7X2Z7U5_9BACL</name>
<dbReference type="GO" id="GO:0016491">
    <property type="term" value="F:oxidoreductase activity"/>
    <property type="evidence" value="ECO:0007669"/>
    <property type="project" value="UniProtKB-KW"/>
</dbReference>
<evidence type="ECO:0000313" key="5">
    <source>
        <dbReference type="EMBL" id="MUG69891.1"/>
    </source>
</evidence>
<evidence type="ECO:0000256" key="3">
    <source>
        <dbReference type="ARBA" id="ARBA00023002"/>
    </source>
</evidence>
<dbReference type="Pfam" id="PF00881">
    <property type="entry name" value="Nitroreductase"/>
    <property type="match status" value="1"/>
</dbReference>
<dbReference type="PANTHER" id="PTHR23026">
    <property type="entry name" value="NADPH NITROREDUCTASE"/>
    <property type="match status" value="1"/>
</dbReference>
<keyword evidence="2" id="KW-0288">FMN</keyword>
<organism evidence="5 6">
    <name type="scientific">Paenibacillus validus</name>
    <dbReference type="NCBI Taxonomy" id="44253"/>
    <lineage>
        <taxon>Bacteria</taxon>
        <taxon>Bacillati</taxon>
        <taxon>Bacillota</taxon>
        <taxon>Bacilli</taxon>
        <taxon>Bacillales</taxon>
        <taxon>Paenibacillaceae</taxon>
        <taxon>Paenibacillus</taxon>
    </lineage>
</organism>
<dbReference type="Proteomes" id="UP000450917">
    <property type="component" value="Unassembled WGS sequence"/>
</dbReference>
<feature type="domain" description="Nitroreductase" evidence="4">
    <location>
        <begin position="17"/>
        <end position="201"/>
    </location>
</feature>
<protein>
    <recommendedName>
        <fullName evidence="4">Nitroreductase domain-containing protein</fullName>
    </recommendedName>
</protein>
<dbReference type="RefSeq" id="WP_141336230.1">
    <property type="nucleotide sequence ID" value="NZ_JBDLZV010000001.1"/>
</dbReference>
<evidence type="ECO:0000313" key="6">
    <source>
        <dbReference type="Proteomes" id="UP000450917"/>
    </source>
</evidence>
<gene>
    <name evidence="5" type="ORF">GNP93_04285</name>
</gene>
<dbReference type="PANTHER" id="PTHR23026:SF90">
    <property type="entry name" value="IODOTYROSINE DEIODINASE 1"/>
    <property type="match status" value="1"/>
</dbReference>
<accession>A0A7X2Z7U5</accession>